<organism evidence="2 3">
    <name type="scientific">Listeria booriae</name>
    <dbReference type="NCBI Taxonomy" id="1552123"/>
    <lineage>
        <taxon>Bacteria</taxon>
        <taxon>Bacillati</taxon>
        <taxon>Bacillota</taxon>
        <taxon>Bacilli</taxon>
        <taxon>Bacillales</taxon>
        <taxon>Listeriaceae</taxon>
        <taxon>Listeria</taxon>
    </lineage>
</organism>
<dbReference type="Pfam" id="PF16316">
    <property type="entry name" value="DUF4956"/>
    <property type="match status" value="1"/>
</dbReference>
<keyword evidence="1" id="KW-1133">Transmembrane helix</keyword>
<dbReference type="RefSeq" id="WP_185401124.1">
    <property type="nucleotide sequence ID" value="NZ_JAARQY010000009.1"/>
</dbReference>
<protein>
    <submittedName>
        <fullName evidence="2">Uncharacterized protein</fullName>
    </submittedName>
</protein>
<keyword evidence="1" id="KW-0472">Membrane</keyword>
<gene>
    <name evidence="2" type="ORF">HCI99_09785</name>
</gene>
<evidence type="ECO:0000256" key="1">
    <source>
        <dbReference type="SAM" id="Phobius"/>
    </source>
</evidence>
<reference evidence="2 3" key="1">
    <citation type="submission" date="2020-03" db="EMBL/GenBank/DDBJ databases">
        <title>Soil Listeria distribution.</title>
        <authorList>
            <person name="Liao J."/>
            <person name="Wiedmann M."/>
        </authorList>
    </citation>
    <scope>NUCLEOTIDE SEQUENCE [LARGE SCALE GENOMIC DNA]</scope>
    <source>
        <strain evidence="2 3">FSL L7-1547</strain>
    </source>
</reference>
<evidence type="ECO:0000313" key="3">
    <source>
        <dbReference type="Proteomes" id="UP000533953"/>
    </source>
</evidence>
<dbReference type="AlphaFoldDB" id="A0A7X1CCB2"/>
<accession>A0A7X1CCB2</accession>
<dbReference type="InterPro" id="IPR032531">
    <property type="entry name" value="DUF4956"/>
</dbReference>
<keyword evidence="1" id="KW-0812">Transmembrane</keyword>
<name>A0A7X1CCB2_9LIST</name>
<sequence length="102" mass="11403">MTQVNRRQALAFSLIRFRSVAGGAREISSIFWSMGIGLATGMGYLVYALIFSVFVAIVLLALTKYSFGAKTKVAERSFRFQKISITRIFSMSCYKSMSAKFC</sequence>
<dbReference type="EMBL" id="JAASTX010000011">
    <property type="protein sequence ID" value="MBC1492125.1"/>
    <property type="molecule type" value="Genomic_DNA"/>
</dbReference>
<proteinExistence type="predicted"/>
<dbReference type="Proteomes" id="UP000533953">
    <property type="component" value="Unassembled WGS sequence"/>
</dbReference>
<feature type="transmembrane region" description="Helical" evidence="1">
    <location>
        <begin position="42"/>
        <end position="62"/>
    </location>
</feature>
<comment type="caution">
    <text evidence="2">The sequence shown here is derived from an EMBL/GenBank/DDBJ whole genome shotgun (WGS) entry which is preliminary data.</text>
</comment>
<evidence type="ECO:0000313" key="2">
    <source>
        <dbReference type="EMBL" id="MBC1492125.1"/>
    </source>
</evidence>